<keyword evidence="5 6" id="KW-0472">Membrane</keyword>
<comment type="similarity">
    <text evidence="2">Belongs to the UPF0014 family.</text>
</comment>
<dbReference type="RefSeq" id="WP_115936452.1">
    <property type="nucleotide sequence ID" value="NZ_QRDW01000003.1"/>
</dbReference>
<feature type="transmembrane region" description="Helical" evidence="6">
    <location>
        <begin position="192"/>
        <end position="214"/>
    </location>
</feature>
<dbReference type="Pfam" id="PF03649">
    <property type="entry name" value="UPF0014"/>
    <property type="match status" value="1"/>
</dbReference>
<dbReference type="PANTHER" id="PTHR30028">
    <property type="entry name" value="UPF0014 INNER MEMBRANE PROTEIN YBBM-RELATED"/>
    <property type="match status" value="1"/>
</dbReference>
<evidence type="ECO:0000256" key="1">
    <source>
        <dbReference type="ARBA" id="ARBA00004141"/>
    </source>
</evidence>
<dbReference type="Proteomes" id="UP000256845">
    <property type="component" value="Unassembled WGS sequence"/>
</dbReference>
<feature type="transmembrane region" description="Helical" evidence="6">
    <location>
        <begin position="131"/>
        <end position="157"/>
    </location>
</feature>
<evidence type="ECO:0000256" key="5">
    <source>
        <dbReference type="ARBA" id="ARBA00023136"/>
    </source>
</evidence>
<reference evidence="7 8" key="1">
    <citation type="submission" date="2018-07" db="EMBL/GenBank/DDBJ databases">
        <title>Genomic Encyclopedia of Type Strains, Phase III (KMG-III): the genomes of soil and plant-associated and newly described type strains.</title>
        <authorList>
            <person name="Whitman W."/>
        </authorList>
    </citation>
    <scope>NUCLEOTIDE SEQUENCE [LARGE SCALE GENOMIC DNA]</scope>
    <source>
        <strain evidence="7 8">CECT 8488</strain>
    </source>
</reference>
<dbReference type="AlphaFoldDB" id="A0A3D9HQ28"/>
<keyword evidence="4 6" id="KW-1133">Transmembrane helix</keyword>
<organism evidence="7 8">
    <name type="scientific">Aestuariispira insulae</name>
    <dbReference type="NCBI Taxonomy" id="1461337"/>
    <lineage>
        <taxon>Bacteria</taxon>
        <taxon>Pseudomonadati</taxon>
        <taxon>Pseudomonadota</taxon>
        <taxon>Alphaproteobacteria</taxon>
        <taxon>Rhodospirillales</taxon>
        <taxon>Kiloniellaceae</taxon>
        <taxon>Aestuariispira</taxon>
    </lineage>
</organism>
<evidence type="ECO:0000256" key="4">
    <source>
        <dbReference type="ARBA" id="ARBA00022989"/>
    </source>
</evidence>
<comment type="subcellular location">
    <subcellularLocation>
        <location evidence="1">Membrane</location>
        <topology evidence="1">Multi-pass membrane protein</topology>
    </subcellularLocation>
</comment>
<feature type="transmembrane region" description="Helical" evidence="6">
    <location>
        <begin position="41"/>
        <end position="59"/>
    </location>
</feature>
<evidence type="ECO:0000313" key="8">
    <source>
        <dbReference type="Proteomes" id="UP000256845"/>
    </source>
</evidence>
<feature type="transmembrane region" description="Helical" evidence="6">
    <location>
        <begin position="226"/>
        <end position="249"/>
    </location>
</feature>
<dbReference type="PANTHER" id="PTHR30028:SF0">
    <property type="entry name" value="PROTEIN ALUMINUM SENSITIVE 3"/>
    <property type="match status" value="1"/>
</dbReference>
<evidence type="ECO:0000256" key="3">
    <source>
        <dbReference type="ARBA" id="ARBA00022692"/>
    </source>
</evidence>
<evidence type="ECO:0000313" key="7">
    <source>
        <dbReference type="EMBL" id="RED51582.1"/>
    </source>
</evidence>
<gene>
    <name evidence="7" type="ORF">DFP90_103385</name>
</gene>
<accession>A0A3D9HQ28</accession>
<name>A0A3D9HQ28_9PROT</name>
<comment type="caution">
    <text evidence="7">The sequence shown here is derived from an EMBL/GenBank/DDBJ whole genome shotgun (WGS) entry which is preliminary data.</text>
</comment>
<feature type="transmembrane region" description="Helical" evidence="6">
    <location>
        <begin position="12"/>
        <end position="34"/>
    </location>
</feature>
<sequence>MTDYIQLGYLDLLPAALLVIFNAGLSILMQLGLLRVLAVSVIRMVIQLSLIGLILTWLFDSANPVFILGIALVMLLLAGREAWARQDKKFSGIWGYGIGTGAMLMAASLATAVGLGSAIRPDPWYMPQYAIPMLGMILGNCLTGISLGLDTLTATALRERQAIESRLALGQPRLIALSGVTRQAMRTGMMPIINSMAATGIISLPGMMTGQILAGVEPMQAIQYQMLIMFLIFGGTGLGVITAVGLGILRLTDQRHRLRLDRLQ</sequence>
<protein>
    <submittedName>
        <fullName evidence="7">Putative ABC transport system permease protein</fullName>
    </submittedName>
</protein>
<feature type="transmembrane region" description="Helical" evidence="6">
    <location>
        <begin position="95"/>
        <end position="119"/>
    </location>
</feature>
<evidence type="ECO:0000256" key="6">
    <source>
        <dbReference type="SAM" id="Phobius"/>
    </source>
</evidence>
<feature type="transmembrane region" description="Helical" evidence="6">
    <location>
        <begin position="65"/>
        <end position="83"/>
    </location>
</feature>
<dbReference type="InterPro" id="IPR005226">
    <property type="entry name" value="UPF0014_fam"/>
</dbReference>
<proteinExistence type="inferred from homology"/>
<dbReference type="OrthoDB" id="9791807at2"/>
<keyword evidence="8" id="KW-1185">Reference proteome</keyword>
<evidence type="ECO:0000256" key="2">
    <source>
        <dbReference type="ARBA" id="ARBA00005268"/>
    </source>
</evidence>
<dbReference type="GO" id="GO:0005886">
    <property type="term" value="C:plasma membrane"/>
    <property type="evidence" value="ECO:0007669"/>
    <property type="project" value="TreeGrafter"/>
</dbReference>
<keyword evidence="3 6" id="KW-0812">Transmembrane</keyword>
<dbReference type="EMBL" id="QRDW01000003">
    <property type="protein sequence ID" value="RED51582.1"/>
    <property type="molecule type" value="Genomic_DNA"/>
</dbReference>